<dbReference type="OrthoDB" id="6499410at2759"/>
<dbReference type="Proteomes" id="UP000708208">
    <property type="component" value="Unassembled WGS sequence"/>
</dbReference>
<keyword evidence="2" id="KW-0479">Metal-binding</keyword>
<comment type="caution">
    <text evidence="5">The sequence shown here is derived from an EMBL/GenBank/DDBJ whole genome shotgun (WGS) entry which is preliminary data.</text>
</comment>
<dbReference type="GO" id="GO:0020037">
    <property type="term" value="F:heme binding"/>
    <property type="evidence" value="ECO:0007669"/>
    <property type="project" value="InterPro"/>
</dbReference>
<evidence type="ECO:0000256" key="3">
    <source>
        <dbReference type="ARBA" id="ARBA00023004"/>
    </source>
</evidence>
<dbReference type="GO" id="GO:0005506">
    <property type="term" value="F:iron ion binding"/>
    <property type="evidence" value="ECO:0007669"/>
    <property type="project" value="InterPro"/>
</dbReference>
<dbReference type="PANTHER" id="PTHR24300">
    <property type="entry name" value="CYTOCHROME P450 508A4-RELATED"/>
    <property type="match status" value="1"/>
</dbReference>
<evidence type="ECO:0000256" key="1">
    <source>
        <dbReference type="ARBA" id="ARBA00010617"/>
    </source>
</evidence>
<sequence>MFLFAAVFLVLSVYFVSTSKTQQKFKLPPGPRSIPIIGNFHWHAKFPWKHFVNYRKIYGPIVCLKLGKQRLVLLNEIAAWKEAFCRPEFSRFSSNLFASILENKSIIFGDDVAGSSKDSGFLGRQSPLLWIPFMSKLFPSISTNEIMKKWLFKLLQTMKERIRHQAKTRQNSEVRNITDAYFDKEEELRTNSKSFFYGGNTQHFVYSGLSNNVFRSNVKHASLKSKIECNNLCLKDTGMTLEIMHENQEFPKNAQVDL</sequence>
<comment type="similarity">
    <text evidence="1">Belongs to the cytochrome P450 family.</text>
</comment>
<reference evidence="5" key="1">
    <citation type="submission" date="2021-06" db="EMBL/GenBank/DDBJ databases">
        <authorList>
            <person name="Hodson N. C."/>
            <person name="Mongue J. A."/>
            <person name="Jaron S. K."/>
        </authorList>
    </citation>
    <scope>NUCLEOTIDE SEQUENCE</scope>
</reference>
<feature type="chain" id="PRO_5035191158" description="Cytochrome P450" evidence="4">
    <location>
        <begin position="19"/>
        <end position="258"/>
    </location>
</feature>
<name>A0A8J2J0Z0_9HEXA</name>
<feature type="signal peptide" evidence="4">
    <location>
        <begin position="1"/>
        <end position="18"/>
    </location>
</feature>
<gene>
    <name evidence="5" type="ORF">AFUS01_LOCUS2269</name>
</gene>
<dbReference type="InterPro" id="IPR050182">
    <property type="entry name" value="Cytochrome_P450_fam2"/>
</dbReference>
<keyword evidence="3" id="KW-0408">Iron</keyword>
<evidence type="ECO:0000313" key="6">
    <source>
        <dbReference type="Proteomes" id="UP000708208"/>
    </source>
</evidence>
<evidence type="ECO:0000256" key="4">
    <source>
        <dbReference type="SAM" id="SignalP"/>
    </source>
</evidence>
<dbReference type="AlphaFoldDB" id="A0A8J2J0Z0"/>
<protein>
    <recommendedName>
        <fullName evidence="7">Cytochrome P450</fullName>
    </recommendedName>
</protein>
<dbReference type="Pfam" id="PF00067">
    <property type="entry name" value="p450"/>
    <property type="match status" value="1"/>
</dbReference>
<evidence type="ECO:0000313" key="5">
    <source>
        <dbReference type="EMBL" id="CAG7673303.1"/>
    </source>
</evidence>
<dbReference type="GO" id="GO:0016705">
    <property type="term" value="F:oxidoreductase activity, acting on paired donors, with incorporation or reduction of molecular oxygen"/>
    <property type="evidence" value="ECO:0007669"/>
    <property type="project" value="InterPro"/>
</dbReference>
<dbReference type="EMBL" id="CAJVCH010012901">
    <property type="protein sequence ID" value="CAG7673303.1"/>
    <property type="molecule type" value="Genomic_DNA"/>
</dbReference>
<dbReference type="InterPro" id="IPR001128">
    <property type="entry name" value="Cyt_P450"/>
</dbReference>
<proteinExistence type="inferred from homology"/>
<accession>A0A8J2J0Z0</accession>
<keyword evidence="4" id="KW-0732">Signal</keyword>
<dbReference type="GO" id="GO:0004497">
    <property type="term" value="F:monooxygenase activity"/>
    <property type="evidence" value="ECO:0007669"/>
    <property type="project" value="InterPro"/>
</dbReference>
<keyword evidence="6" id="KW-1185">Reference proteome</keyword>
<evidence type="ECO:0008006" key="7">
    <source>
        <dbReference type="Google" id="ProtNLM"/>
    </source>
</evidence>
<evidence type="ECO:0000256" key="2">
    <source>
        <dbReference type="ARBA" id="ARBA00022723"/>
    </source>
</evidence>
<organism evidence="5 6">
    <name type="scientific">Allacma fusca</name>
    <dbReference type="NCBI Taxonomy" id="39272"/>
    <lineage>
        <taxon>Eukaryota</taxon>
        <taxon>Metazoa</taxon>
        <taxon>Ecdysozoa</taxon>
        <taxon>Arthropoda</taxon>
        <taxon>Hexapoda</taxon>
        <taxon>Collembola</taxon>
        <taxon>Symphypleona</taxon>
        <taxon>Sminthuridae</taxon>
        <taxon>Allacma</taxon>
    </lineage>
</organism>